<evidence type="ECO:0000313" key="2">
    <source>
        <dbReference type="Proteomes" id="UP000587991"/>
    </source>
</evidence>
<name>A0A847RU85_9NEIS</name>
<dbReference type="Proteomes" id="UP000587991">
    <property type="component" value="Unassembled WGS sequence"/>
</dbReference>
<protein>
    <submittedName>
        <fullName evidence="1">DUF469 family protein</fullName>
    </submittedName>
</protein>
<dbReference type="AlphaFoldDB" id="A0A847RU85"/>
<comment type="caution">
    <text evidence="1">The sequence shown here is derived from an EMBL/GenBank/DDBJ whole genome shotgun (WGS) entry which is preliminary data.</text>
</comment>
<dbReference type="PANTHER" id="PTHR38778:SF1">
    <property type="entry name" value="CYTOPLASMIC PROTEIN"/>
    <property type="match status" value="1"/>
</dbReference>
<evidence type="ECO:0000313" key="1">
    <source>
        <dbReference type="EMBL" id="NLR74770.1"/>
    </source>
</evidence>
<dbReference type="Pfam" id="PF04320">
    <property type="entry name" value="YggL_50S_bp"/>
    <property type="match status" value="1"/>
</dbReference>
<proteinExistence type="predicted"/>
<dbReference type="RefSeq" id="WP_168876357.1">
    <property type="nucleotide sequence ID" value="NZ_JABAIM010000001.1"/>
</dbReference>
<reference evidence="1 2" key="1">
    <citation type="submission" date="2020-04" db="EMBL/GenBank/DDBJ databases">
        <title>Draft genome of Leeia sp. IMCC25680.</title>
        <authorList>
            <person name="Song J."/>
            <person name="Cho J.-C."/>
        </authorList>
    </citation>
    <scope>NUCLEOTIDE SEQUENCE [LARGE SCALE GENOMIC DNA]</scope>
    <source>
        <strain evidence="1 2">IMCC25680</strain>
    </source>
</reference>
<dbReference type="EMBL" id="JABAIM010000001">
    <property type="protein sequence ID" value="NLR74770.1"/>
    <property type="molecule type" value="Genomic_DNA"/>
</dbReference>
<accession>A0A847RU85</accession>
<dbReference type="PANTHER" id="PTHR38778">
    <property type="entry name" value="CYTOPLASMIC PROTEIN-RELATED"/>
    <property type="match status" value="1"/>
</dbReference>
<gene>
    <name evidence="1" type="ORF">HF682_06305</name>
</gene>
<sequence>MSRLSRYKPRQLKKLRLGQWQELGFGVSIRLQAGLDSDARMYLLDDFLTEAIEGQNLIFGGGFHEPTAEVLEGYVMLDARRGSVTEAQRAAVQQWLQARKDVAEVEVEALTDAWYA</sequence>
<dbReference type="GO" id="GO:0005829">
    <property type="term" value="C:cytosol"/>
    <property type="evidence" value="ECO:0007669"/>
    <property type="project" value="TreeGrafter"/>
</dbReference>
<keyword evidence="2" id="KW-1185">Reference proteome</keyword>
<organism evidence="1 2">
    <name type="scientific">Leeia aquatica</name>
    <dbReference type="NCBI Taxonomy" id="2725557"/>
    <lineage>
        <taxon>Bacteria</taxon>
        <taxon>Pseudomonadati</taxon>
        <taxon>Pseudomonadota</taxon>
        <taxon>Betaproteobacteria</taxon>
        <taxon>Neisseriales</taxon>
        <taxon>Leeiaceae</taxon>
        <taxon>Leeia</taxon>
    </lineage>
</organism>
<dbReference type="InterPro" id="IPR007416">
    <property type="entry name" value="YggL_50S_bp"/>
</dbReference>